<dbReference type="Pfam" id="PF00167">
    <property type="entry name" value="FGF"/>
    <property type="match status" value="1"/>
</dbReference>
<gene>
    <name evidence="3" type="primary">FGF11_0</name>
    <name evidence="3" type="ORF">EYF80_002906</name>
</gene>
<dbReference type="InterPro" id="IPR008996">
    <property type="entry name" value="IL1/FGF"/>
</dbReference>
<protein>
    <submittedName>
        <fullName evidence="3">Fibroblast growth factor 11</fullName>
    </submittedName>
</protein>
<organism evidence="3 4">
    <name type="scientific">Liparis tanakae</name>
    <name type="common">Tanaka's snailfish</name>
    <dbReference type="NCBI Taxonomy" id="230148"/>
    <lineage>
        <taxon>Eukaryota</taxon>
        <taxon>Metazoa</taxon>
        <taxon>Chordata</taxon>
        <taxon>Craniata</taxon>
        <taxon>Vertebrata</taxon>
        <taxon>Euteleostomi</taxon>
        <taxon>Actinopterygii</taxon>
        <taxon>Neopterygii</taxon>
        <taxon>Teleostei</taxon>
        <taxon>Neoteleostei</taxon>
        <taxon>Acanthomorphata</taxon>
        <taxon>Eupercaria</taxon>
        <taxon>Perciformes</taxon>
        <taxon>Cottioidei</taxon>
        <taxon>Cottales</taxon>
        <taxon>Liparidae</taxon>
        <taxon>Liparis</taxon>
    </lineage>
</organism>
<sequence>MDDDRLWCGCPNPPQLKLCKHSPVLSCVSKDATSGHSDILGDGWVDETRNPQTRETTVCFLITFALKMQKGTLQLNSSLLTHFDAPASPVGDSLNRLSYSSFWWKAKRQTSKGGYWERRRPSPKRQKRAVKEDPGNRPVANKRKPCPKSNKSLCQKQILVLISKVRLCGGRKSRNEKRPEPQLKGIVTRLYSQHGYYLQMQPDGSMDSTRDESCSFCRLKEHFTPECKFKESVFENYYVTYSSMLYRQTQSGRSWYIGINRDGQVMKGNRVKKTKGAAHFLPKVIEVAMYKEPSLHVLAAEPVSPPRKTVKTSDSPSVKNGRKEAPKADAASIGSHAVLRDTYPLKVDIN</sequence>
<dbReference type="Gene3D" id="2.80.10.50">
    <property type="match status" value="2"/>
</dbReference>
<dbReference type="PRINTS" id="PR00262">
    <property type="entry name" value="IL1HBGF"/>
</dbReference>
<dbReference type="SMART" id="SM00442">
    <property type="entry name" value="FGF"/>
    <property type="match status" value="1"/>
</dbReference>
<dbReference type="EMBL" id="SRLO01000013">
    <property type="protein sequence ID" value="TNN86723.1"/>
    <property type="molecule type" value="Genomic_DNA"/>
</dbReference>
<dbReference type="Proteomes" id="UP000314294">
    <property type="component" value="Unassembled WGS sequence"/>
</dbReference>
<keyword evidence="4" id="KW-1185">Reference proteome</keyword>
<proteinExistence type="inferred from homology"/>
<dbReference type="GO" id="GO:0008083">
    <property type="term" value="F:growth factor activity"/>
    <property type="evidence" value="ECO:0007669"/>
    <property type="project" value="InterPro"/>
</dbReference>
<reference evidence="3 4" key="1">
    <citation type="submission" date="2019-03" db="EMBL/GenBank/DDBJ databases">
        <title>First draft genome of Liparis tanakae, snailfish: a comprehensive survey of snailfish specific genes.</title>
        <authorList>
            <person name="Kim W."/>
            <person name="Song I."/>
            <person name="Jeong J.-H."/>
            <person name="Kim D."/>
            <person name="Kim S."/>
            <person name="Ryu S."/>
            <person name="Song J.Y."/>
            <person name="Lee S.K."/>
        </authorList>
    </citation>
    <scope>NUCLEOTIDE SEQUENCE [LARGE SCALE GENOMIC DNA]</scope>
    <source>
        <tissue evidence="3">Muscle</tissue>
    </source>
</reference>
<evidence type="ECO:0000313" key="3">
    <source>
        <dbReference type="EMBL" id="TNN86723.1"/>
    </source>
</evidence>
<name>A0A4Z2JAG4_9TELE</name>
<comment type="caution">
    <text evidence="3">The sequence shown here is derived from an EMBL/GenBank/DDBJ whole genome shotgun (WGS) entry which is preliminary data.</text>
</comment>
<dbReference type="OrthoDB" id="6158176at2759"/>
<evidence type="ECO:0000313" key="4">
    <source>
        <dbReference type="Proteomes" id="UP000314294"/>
    </source>
</evidence>
<dbReference type="PANTHER" id="PTHR11486">
    <property type="entry name" value="FIBROBLAST GROWTH FACTOR"/>
    <property type="match status" value="1"/>
</dbReference>
<accession>A0A4Z2JAG4</accession>
<dbReference type="AlphaFoldDB" id="A0A4Z2JAG4"/>
<dbReference type="InterPro" id="IPR002209">
    <property type="entry name" value="Fibroblast_GF_fam"/>
</dbReference>
<feature type="region of interest" description="Disordered" evidence="2">
    <location>
        <begin position="301"/>
        <end position="332"/>
    </location>
</feature>
<comment type="similarity">
    <text evidence="1">Belongs to the heparin-binding growth factors family.</text>
</comment>
<feature type="region of interest" description="Disordered" evidence="2">
    <location>
        <begin position="113"/>
        <end position="151"/>
    </location>
</feature>
<dbReference type="SUPFAM" id="SSF50353">
    <property type="entry name" value="Cytokine"/>
    <property type="match status" value="1"/>
</dbReference>
<evidence type="ECO:0000256" key="2">
    <source>
        <dbReference type="SAM" id="MobiDB-lite"/>
    </source>
</evidence>
<evidence type="ECO:0000256" key="1">
    <source>
        <dbReference type="ARBA" id="ARBA00007936"/>
    </source>
</evidence>